<feature type="compositionally biased region" description="Low complexity" evidence="1">
    <location>
        <begin position="68"/>
        <end position="90"/>
    </location>
</feature>
<accession>A0A9P1BHG2</accession>
<sequence>MRLTNVCAMFLWCLFGVNAVPSGCGHCMEQEENGLVQLVNLQPNVQSSHYHPRRARRFRRFRRYGAKTTSTTSTTSTSSSSSGSSSSTTTTTRVVCGEIPLIQNEIVLSTPQNFVVISPAPDALAGKDECQCVGGIFSGFPSGSLSVVLTLTANFTAAAYTISITSIDGTTEVTVPAVQSGNQLFAETLAFNGFIALGGWDIKLLDASGNPSIQNISRGKLEFGLQACN</sequence>
<organism evidence="3">
    <name type="scientific">Cladocopium goreaui</name>
    <dbReference type="NCBI Taxonomy" id="2562237"/>
    <lineage>
        <taxon>Eukaryota</taxon>
        <taxon>Sar</taxon>
        <taxon>Alveolata</taxon>
        <taxon>Dinophyceae</taxon>
        <taxon>Suessiales</taxon>
        <taxon>Symbiodiniaceae</taxon>
        <taxon>Cladocopium</taxon>
    </lineage>
</organism>
<dbReference type="EMBL" id="CAMXCT010000019">
    <property type="protein sequence ID" value="CAI3972563.1"/>
    <property type="molecule type" value="Genomic_DNA"/>
</dbReference>
<evidence type="ECO:0000313" key="4">
    <source>
        <dbReference type="EMBL" id="CAL4759875.1"/>
    </source>
</evidence>
<dbReference type="EMBL" id="CAMXCT020000019">
    <property type="protein sequence ID" value="CAL1125938.1"/>
    <property type="molecule type" value="Genomic_DNA"/>
</dbReference>
<keyword evidence="2" id="KW-0732">Signal</keyword>
<evidence type="ECO:0000256" key="1">
    <source>
        <dbReference type="SAM" id="MobiDB-lite"/>
    </source>
</evidence>
<feature type="chain" id="PRO_5043269482" evidence="2">
    <location>
        <begin position="20"/>
        <end position="229"/>
    </location>
</feature>
<name>A0A9P1BHG2_9DINO</name>
<feature type="region of interest" description="Disordered" evidence="1">
    <location>
        <begin position="66"/>
        <end position="90"/>
    </location>
</feature>
<comment type="caution">
    <text evidence="3">The sequence shown here is derived from an EMBL/GenBank/DDBJ whole genome shotgun (WGS) entry which is preliminary data.</text>
</comment>
<reference evidence="3" key="1">
    <citation type="submission" date="2022-10" db="EMBL/GenBank/DDBJ databases">
        <authorList>
            <person name="Chen Y."/>
            <person name="Dougan E. K."/>
            <person name="Chan C."/>
            <person name="Rhodes N."/>
            <person name="Thang M."/>
        </authorList>
    </citation>
    <scope>NUCLEOTIDE SEQUENCE</scope>
</reference>
<feature type="signal peptide" evidence="2">
    <location>
        <begin position="1"/>
        <end position="19"/>
    </location>
</feature>
<evidence type="ECO:0000313" key="3">
    <source>
        <dbReference type="EMBL" id="CAI3972563.1"/>
    </source>
</evidence>
<protein>
    <submittedName>
        <fullName evidence="4">P/Homo B domain-containing protein</fullName>
    </submittedName>
</protein>
<proteinExistence type="predicted"/>
<evidence type="ECO:0000313" key="5">
    <source>
        <dbReference type="Proteomes" id="UP001152797"/>
    </source>
</evidence>
<reference evidence="4 5" key="2">
    <citation type="submission" date="2024-05" db="EMBL/GenBank/DDBJ databases">
        <authorList>
            <person name="Chen Y."/>
            <person name="Shah S."/>
            <person name="Dougan E. K."/>
            <person name="Thang M."/>
            <person name="Chan C."/>
        </authorList>
    </citation>
    <scope>NUCLEOTIDE SEQUENCE [LARGE SCALE GENOMIC DNA]</scope>
</reference>
<gene>
    <name evidence="3" type="ORF">C1SCF055_LOCUS1135</name>
</gene>
<dbReference type="AlphaFoldDB" id="A0A9P1BHG2"/>
<evidence type="ECO:0000256" key="2">
    <source>
        <dbReference type="SAM" id="SignalP"/>
    </source>
</evidence>
<dbReference type="Proteomes" id="UP001152797">
    <property type="component" value="Unassembled WGS sequence"/>
</dbReference>
<dbReference type="EMBL" id="CAMXCT030000019">
    <property type="protein sequence ID" value="CAL4759875.1"/>
    <property type="molecule type" value="Genomic_DNA"/>
</dbReference>
<keyword evidence="5" id="KW-1185">Reference proteome</keyword>